<evidence type="ECO:0000256" key="10">
    <source>
        <dbReference type="ARBA" id="ARBA00022840"/>
    </source>
</evidence>
<evidence type="ECO:0000256" key="15">
    <source>
        <dbReference type="SAM" id="Phobius"/>
    </source>
</evidence>
<dbReference type="GO" id="GO:0016036">
    <property type="term" value="P:cellular response to phosphate starvation"/>
    <property type="evidence" value="ECO:0007669"/>
    <property type="project" value="TreeGrafter"/>
</dbReference>
<dbReference type="InterPro" id="IPR050351">
    <property type="entry name" value="BphY/WalK/GraS-like"/>
</dbReference>
<comment type="subcellular location">
    <subcellularLocation>
        <location evidence="2">Cell membrane</location>
        <topology evidence="2">Multi-pass membrane protein</topology>
    </subcellularLocation>
</comment>
<dbReference type="Pfam" id="PF02518">
    <property type="entry name" value="HATPase_c"/>
    <property type="match status" value="1"/>
</dbReference>
<dbReference type="PANTHER" id="PTHR45453">
    <property type="entry name" value="PHOSPHATE REGULON SENSOR PROTEIN PHOR"/>
    <property type="match status" value="1"/>
</dbReference>
<evidence type="ECO:0000256" key="1">
    <source>
        <dbReference type="ARBA" id="ARBA00000085"/>
    </source>
</evidence>
<evidence type="ECO:0000256" key="4">
    <source>
        <dbReference type="ARBA" id="ARBA00022475"/>
    </source>
</evidence>
<dbReference type="SUPFAM" id="SSF55874">
    <property type="entry name" value="ATPase domain of HSP90 chaperone/DNA topoisomerase II/histidine kinase"/>
    <property type="match status" value="1"/>
</dbReference>
<keyword evidence="10" id="KW-0067">ATP-binding</keyword>
<dbReference type="InterPro" id="IPR004358">
    <property type="entry name" value="Sig_transdc_His_kin-like_C"/>
</dbReference>
<protein>
    <recommendedName>
        <fullName evidence="3">histidine kinase</fullName>
        <ecNumber evidence="3">2.7.13.3</ecNumber>
    </recommendedName>
</protein>
<organism evidence="17 18">
    <name type="scientific">Planococcus glaciei</name>
    <dbReference type="NCBI Taxonomy" id="459472"/>
    <lineage>
        <taxon>Bacteria</taxon>
        <taxon>Bacillati</taxon>
        <taxon>Bacillota</taxon>
        <taxon>Bacilli</taxon>
        <taxon>Bacillales</taxon>
        <taxon>Caryophanaceae</taxon>
        <taxon>Planococcus</taxon>
    </lineage>
</organism>
<dbReference type="CDD" id="cd00082">
    <property type="entry name" value="HisKA"/>
    <property type="match status" value="1"/>
</dbReference>
<keyword evidence="13 15" id="KW-0472">Membrane</keyword>
<dbReference type="Proteomes" id="UP000509222">
    <property type="component" value="Chromosome"/>
</dbReference>
<dbReference type="InterPro" id="IPR003594">
    <property type="entry name" value="HATPase_dom"/>
</dbReference>
<evidence type="ECO:0000256" key="13">
    <source>
        <dbReference type="ARBA" id="ARBA00023136"/>
    </source>
</evidence>
<dbReference type="PROSITE" id="PS50109">
    <property type="entry name" value="HIS_KIN"/>
    <property type="match status" value="1"/>
</dbReference>
<dbReference type="Gene3D" id="3.30.565.10">
    <property type="entry name" value="Histidine kinase-like ATPase, C-terminal domain"/>
    <property type="match status" value="1"/>
</dbReference>
<dbReference type="GO" id="GO:0005886">
    <property type="term" value="C:plasma membrane"/>
    <property type="evidence" value="ECO:0007669"/>
    <property type="project" value="UniProtKB-SubCell"/>
</dbReference>
<keyword evidence="5" id="KW-0597">Phosphoprotein</keyword>
<dbReference type="GO" id="GO:0004721">
    <property type="term" value="F:phosphoprotein phosphatase activity"/>
    <property type="evidence" value="ECO:0007669"/>
    <property type="project" value="TreeGrafter"/>
</dbReference>
<dbReference type="EMBL" id="CP051177">
    <property type="protein sequence ID" value="QKX51406.1"/>
    <property type="molecule type" value="Genomic_DNA"/>
</dbReference>
<comment type="catalytic activity">
    <reaction evidence="1">
        <text>ATP + protein L-histidine = ADP + protein N-phospho-L-histidine.</text>
        <dbReference type="EC" id="2.7.13.3"/>
    </reaction>
</comment>
<evidence type="ECO:0000313" key="17">
    <source>
        <dbReference type="EMBL" id="QKX51406.1"/>
    </source>
</evidence>
<evidence type="ECO:0000256" key="14">
    <source>
        <dbReference type="SAM" id="MobiDB-lite"/>
    </source>
</evidence>
<evidence type="ECO:0000313" key="18">
    <source>
        <dbReference type="Proteomes" id="UP000509222"/>
    </source>
</evidence>
<feature type="compositionally biased region" description="Basic and acidic residues" evidence="14">
    <location>
        <begin position="339"/>
        <end position="353"/>
    </location>
</feature>
<evidence type="ECO:0000256" key="5">
    <source>
        <dbReference type="ARBA" id="ARBA00022553"/>
    </source>
</evidence>
<dbReference type="GO" id="GO:0005524">
    <property type="term" value="F:ATP binding"/>
    <property type="evidence" value="ECO:0007669"/>
    <property type="project" value="UniProtKB-KW"/>
</dbReference>
<dbReference type="InterPro" id="IPR005467">
    <property type="entry name" value="His_kinase_dom"/>
</dbReference>
<evidence type="ECO:0000256" key="12">
    <source>
        <dbReference type="ARBA" id="ARBA00023012"/>
    </source>
</evidence>
<evidence type="ECO:0000256" key="8">
    <source>
        <dbReference type="ARBA" id="ARBA00022741"/>
    </source>
</evidence>
<evidence type="ECO:0000256" key="6">
    <source>
        <dbReference type="ARBA" id="ARBA00022679"/>
    </source>
</evidence>
<dbReference type="AlphaFoldDB" id="A0A7H8QBK7"/>
<keyword evidence="11 15" id="KW-1133">Transmembrane helix</keyword>
<evidence type="ECO:0000256" key="9">
    <source>
        <dbReference type="ARBA" id="ARBA00022777"/>
    </source>
</evidence>
<reference evidence="18" key="1">
    <citation type="submission" date="2020-06" db="EMBL/GenBank/DDBJ databases">
        <title>Isolation of Planomicrobium glaciei.</title>
        <authorList>
            <person name="Malisova L."/>
            <person name="Safrankova R."/>
            <person name="Jakubu V."/>
            <person name="Spanelova P."/>
        </authorList>
    </citation>
    <scope>NUCLEOTIDE SEQUENCE [LARGE SCALE GENOMIC DNA]</scope>
    <source>
        <strain evidence="18">NRL-ATB46093</strain>
    </source>
</reference>
<dbReference type="GO" id="GO:0000155">
    <property type="term" value="F:phosphorelay sensor kinase activity"/>
    <property type="evidence" value="ECO:0007669"/>
    <property type="project" value="InterPro"/>
</dbReference>
<evidence type="ECO:0000256" key="7">
    <source>
        <dbReference type="ARBA" id="ARBA00022692"/>
    </source>
</evidence>
<feature type="transmembrane region" description="Helical" evidence="15">
    <location>
        <begin position="38"/>
        <end position="58"/>
    </location>
</feature>
<evidence type="ECO:0000256" key="11">
    <source>
        <dbReference type="ARBA" id="ARBA00022989"/>
    </source>
</evidence>
<keyword evidence="4" id="KW-1003">Cell membrane</keyword>
<keyword evidence="12" id="KW-0902">Two-component regulatory system</keyword>
<accession>A0A7H8QBK7</accession>
<feature type="region of interest" description="Disordered" evidence="14">
    <location>
        <begin position="331"/>
        <end position="367"/>
    </location>
</feature>
<dbReference type="PANTHER" id="PTHR45453:SF2">
    <property type="entry name" value="HISTIDINE KINASE"/>
    <property type="match status" value="1"/>
</dbReference>
<dbReference type="SMART" id="SM00387">
    <property type="entry name" value="HATPase_c"/>
    <property type="match status" value="1"/>
</dbReference>
<keyword evidence="9 17" id="KW-0418">Kinase</keyword>
<keyword evidence="8" id="KW-0547">Nucleotide-binding</keyword>
<proteinExistence type="predicted"/>
<keyword evidence="7 15" id="KW-0812">Transmembrane</keyword>
<sequence>MFRLFFREHAAFIVFQAVLVAFIMALYWLDGFRNVDTAIYSFVISTLLVVTFLAARFVKRYHFYQKILAIPDRMEHAIQREARSPEQLQSEKYLQELYRLYQNEAQALYASQNRHLQFMNQWVHQMKTPLSVMQLLLQEEGELDKNSVREEVDRLKSGLDTVLMNARLDTFEDDMQIEQVSLRAMVSEIVTENKRLFISKRVYPEIDMAEDCVVATDRKWMKFIVGQFLTNALKYTFEPNKKVYLHAECADGNAVLTIRDEGIGIPSSDLPRITKAFFTGENGRKTGESTGMGLYLAKEVCDKLGHKLTISSERGQGTAVSVSFFNQDSTTGGQDDVVIENRRSDESVRREGHPSGVESTELRSGKR</sequence>
<evidence type="ECO:0000256" key="2">
    <source>
        <dbReference type="ARBA" id="ARBA00004651"/>
    </source>
</evidence>
<dbReference type="InterPro" id="IPR003661">
    <property type="entry name" value="HisK_dim/P_dom"/>
</dbReference>
<evidence type="ECO:0000256" key="3">
    <source>
        <dbReference type="ARBA" id="ARBA00012438"/>
    </source>
</evidence>
<gene>
    <name evidence="17" type="ORF">HF394_12940</name>
</gene>
<feature type="transmembrane region" description="Helical" evidence="15">
    <location>
        <begin position="12"/>
        <end position="32"/>
    </location>
</feature>
<keyword evidence="18" id="KW-1185">Reference proteome</keyword>
<keyword evidence="6" id="KW-0808">Transferase</keyword>
<evidence type="ECO:0000259" key="16">
    <source>
        <dbReference type="PROSITE" id="PS50109"/>
    </source>
</evidence>
<dbReference type="EC" id="2.7.13.3" evidence="3"/>
<dbReference type="InterPro" id="IPR036890">
    <property type="entry name" value="HATPase_C_sf"/>
</dbReference>
<dbReference type="RefSeq" id="WP_036808064.1">
    <property type="nucleotide sequence ID" value="NZ_CP051177.1"/>
</dbReference>
<feature type="domain" description="Histidine kinase" evidence="16">
    <location>
        <begin position="121"/>
        <end position="328"/>
    </location>
</feature>
<dbReference type="PRINTS" id="PR00344">
    <property type="entry name" value="BCTRLSENSOR"/>
</dbReference>
<name>A0A7H8QBK7_9BACL</name>